<name>A0AAE8YVJ0_9CAUD</name>
<reference evidence="1" key="1">
    <citation type="submission" date="2021-10" db="EMBL/GenBank/DDBJ databases">
        <authorList>
            <person name="Lavering E.D."/>
            <person name="James R."/>
            <person name="Fairholm J.D."/>
            <person name="Ogilvie B.H."/>
            <person name="Thurgood T.L."/>
            <person name="Robison R.A."/>
            <person name="Grose J.H."/>
        </authorList>
    </citation>
    <scope>NUCLEOTIDE SEQUENCE</scope>
</reference>
<organism evidence="1 2">
    <name type="scientific">Bacillus phage vB_BanS_Sophrita</name>
    <dbReference type="NCBI Taxonomy" id="2894790"/>
    <lineage>
        <taxon>Viruses</taxon>
        <taxon>Duplodnaviria</taxon>
        <taxon>Heunggongvirae</taxon>
        <taxon>Uroviricota</taxon>
        <taxon>Caudoviricetes</taxon>
        <taxon>Joanripponvirinae</taxon>
        <taxon>Sophritavirus</taxon>
        <taxon>Sophritavirus sophrita</taxon>
    </lineage>
</organism>
<accession>A0AAE8YVJ0</accession>
<keyword evidence="2" id="KW-1185">Reference proteome</keyword>
<evidence type="ECO:0000313" key="2">
    <source>
        <dbReference type="Proteomes" id="UP000827460"/>
    </source>
</evidence>
<proteinExistence type="predicted"/>
<dbReference type="Proteomes" id="UP000827460">
    <property type="component" value="Segment"/>
</dbReference>
<sequence length="167" mass="19075">MASNQKSSGLYFKTDAEAIAVLTMEGKKLEKIAKRVWQSYLGSYSPKQYVRTGKSLQAIKLKGIKILGGGLYSIELTWENSLAYHDSYIYKQGYSSTNQRGHAIMLIGTKWHSKKLEAIYNKKIYRHTYWAWNGSGGNYLDTVINQYRAVADKRIMVDVQWSGAFIK</sequence>
<dbReference type="EMBL" id="OK499991">
    <property type="protein sequence ID" value="UGO50801.1"/>
    <property type="molecule type" value="Genomic_DNA"/>
</dbReference>
<evidence type="ECO:0000313" key="1">
    <source>
        <dbReference type="EMBL" id="UGO50801.1"/>
    </source>
</evidence>
<gene>
    <name evidence="1" type="ORF">SOPHRITA_210</name>
</gene>
<protein>
    <submittedName>
        <fullName evidence="1">Tail completion protein</fullName>
    </submittedName>
</protein>